<feature type="chain" id="PRO_5045684474" evidence="1">
    <location>
        <begin position="22"/>
        <end position="440"/>
    </location>
</feature>
<keyword evidence="3" id="KW-1185">Reference proteome</keyword>
<organism evidence="2 3">
    <name type="scientific">Paenibacillus harenae</name>
    <dbReference type="NCBI Taxonomy" id="306543"/>
    <lineage>
        <taxon>Bacteria</taxon>
        <taxon>Bacillati</taxon>
        <taxon>Bacillota</taxon>
        <taxon>Bacilli</taxon>
        <taxon>Bacillales</taxon>
        <taxon>Paenibacillaceae</taxon>
        <taxon>Paenibacillus</taxon>
    </lineage>
</organism>
<dbReference type="Proteomes" id="UP001229346">
    <property type="component" value="Unassembled WGS sequence"/>
</dbReference>
<accession>A0ABT9TVP2</accession>
<evidence type="ECO:0000313" key="3">
    <source>
        <dbReference type="Proteomes" id="UP001229346"/>
    </source>
</evidence>
<dbReference type="SUPFAM" id="SSF53850">
    <property type="entry name" value="Periplasmic binding protein-like II"/>
    <property type="match status" value="1"/>
</dbReference>
<dbReference type="RefSeq" id="WP_307201400.1">
    <property type="nucleotide sequence ID" value="NZ_JAUSSU010000002.1"/>
</dbReference>
<dbReference type="PANTHER" id="PTHR43649">
    <property type="entry name" value="ARABINOSE-BINDING PROTEIN-RELATED"/>
    <property type="match status" value="1"/>
</dbReference>
<sequence>MKQRWKSSLFLLMAVILLLSACSSGGSNNNGASGESKDEKVKLVVWIWDSAQIGLDLNMDAFKAENPNIEIEYQLMGQTDLYQKYLIAANTGDKVPDIIAVESSNLAQMVNIDSLYDLSDKVAPYKDKIVPFKWEDATKDGKVYAMPWDSGPVVMYYRKDIFEAAGLPSDPEAVADRIKTFEDYKEVGNIIKEKTGNSMFQDSKTRSNNRFFETMMWQRGLWYFDKDGNVSLDDPKVVETAEFYASMVKDGIVNDAEAFSESWLNAFADGKVATIVGAAWYEGLLENMIDPDSAGKWGVAPMPKWSVDDPYASANDGGSNLAINANSKHPEEAWKFIEFMLGNEESQVKMMKDAGSLPSLTTTYEDAVFSEPVEYFGGQPVRQVYTQALEQIAPQSYTVDFPVANQLTKNAFAEIFLNNASVADTLKKTADELRSRTSRK</sequence>
<gene>
    <name evidence="2" type="ORF">J2T15_000859</name>
</gene>
<proteinExistence type="predicted"/>
<dbReference type="Gene3D" id="3.40.190.10">
    <property type="entry name" value="Periplasmic binding protein-like II"/>
    <property type="match status" value="1"/>
</dbReference>
<evidence type="ECO:0000256" key="1">
    <source>
        <dbReference type="SAM" id="SignalP"/>
    </source>
</evidence>
<comment type="caution">
    <text evidence="2">The sequence shown here is derived from an EMBL/GenBank/DDBJ whole genome shotgun (WGS) entry which is preliminary data.</text>
</comment>
<dbReference type="PANTHER" id="PTHR43649:SF32">
    <property type="entry name" value="SUGAR BINDING SECRETED PROTEIN"/>
    <property type="match status" value="1"/>
</dbReference>
<protein>
    <submittedName>
        <fullName evidence="2">ABC-type glycerol-3-phosphate transport system substrate-binding protein</fullName>
    </submittedName>
</protein>
<reference evidence="2 3" key="1">
    <citation type="submission" date="2023-07" db="EMBL/GenBank/DDBJ databases">
        <title>Sorghum-associated microbial communities from plants grown in Nebraska, USA.</title>
        <authorList>
            <person name="Schachtman D."/>
        </authorList>
    </citation>
    <scope>NUCLEOTIDE SEQUENCE [LARGE SCALE GENOMIC DNA]</scope>
    <source>
        <strain evidence="2 3">CC482</strain>
    </source>
</reference>
<dbReference type="PROSITE" id="PS51257">
    <property type="entry name" value="PROKAR_LIPOPROTEIN"/>
    <property type="match status" value="1"/>
</dbReference>
<evidence type="ECO:0000313" key="2">
    <source>
        <dbReference type="EMBL" id="MDQ0111426.1"/>
    </source>
</evidence>
<dbReference type="InterPro" id="IPR006059">
    <property type="entry name" value="SBP"/>
</dbReference>
<feature type="signal peptide" evidence="1">
    <location>
        <begin position="1"/>
        <end position="21"/>
    </location>
</feature>
<dbReference type="InterPro" id="IPR050490">
    <property type="entry name" value="Bact_solute-bd_prot1"/>
</dbReference>
<dbReference type="Pfam" id="PF01547">
    <property type="entry name" value="SBP_bac_1"/>
    <property type="match status" value="1"/>
</dbReference>
<dbReference type="EMBL" id="JAUSSU010000002">
    <property type="protein sequence ID" value="MDQ0111426.1"/>
    <property type="molecule type" value="Genomic_DNA"/>
</dbReference>
<dbReference type="CDD" id="cd13585">
    <property type="entry name" value="PBP2_TMBP_like"/>
    <property type="match status" value="1"/>
</dbReference>
<name>A0ABT9TVP2_PAEHA</name>
<keyword evidence="1" id="KW-0732">Signal</keyword>